<dbReference type="Gene3D" id="1.10.443.10">
    <property type="entry name" value="Intergrase catalytic core"/>
    <property type="match status" value="1"/>
</dbReference>
<dbReference type="GO" id="GO:0003677">
    <property type="term" value="F:DNA binding"/>
    <property type="evidence" value="ECO:0007669"/>
    <property type="project" value="UniProtKB-KW"/>
</dbReference>
<dbReference type="GO" id="GO:0006310">
    <property type="term" value="P:DNA recombination"/>
    <property type="evidence" value="ECO:0007669"/>
    <property type="project" value="UniProtKB-KW"/>
</dbReference>
<dbReference type="PANTHER" id="PTHR30349:SF94">
    <property type="entry name" value="INTEGRASE_RECOMBINASE HI_1414-RELATED"/>
    <property type="match status" value="1"/>
</dbReference>
<evidence type="ECO:0000256" key="2">
    <source>
        <dbReference type="ARBA" id="ARBA00023125"/>
    </source>
</evidence>
<organism evidence="5 6">
    <name type="scientific">Methylophilus rhizosphaerae</name>
    <dbReference type="NCBI Taxonomy" id="492660"/>
    <lineage>
        <taxon>Bacteria</taxon>
        <taxon>Pseudomonadati</taxon>
        <taxon>Pseudomonadota</taxon>
        <taxon>Betaproteobacteria</taxon>
        <taxon>Nitrosomonadales</taxon>
        <taxon>Methylophilaceae</taxon>
        <taxon>Methylophilus</taxon>
    </lineage>
</organism>
<dbReference type="InterPro" id="IPR057084">
    <property type="entry name" value="Int_N"/>
</dbReference>
<dbReference type="EMBL" id="FNFX01000003">
    <property type="protein sequence ID" value="SDK50949.1"/>
    <property type="molecule type" value="Genomic_DNA"/>
</dbReference>
<reference evidence="6" key="1">
    <citation type="submission" date="2016-10" db="EMBL/GenBank/DDBJ databases">
        <authorList>
            <person name="Varghese N."/>
            <person name="Submissions S."/>
        </authorList>
    </citation>
    <scope>NUCLEOTIDE SEQUENCE [LARGE SCALE GENOMIC DNA]</scope>
    <source>
        <strain evidence="6">CBMB127</strain>
    </source>
</reference>
<accession>A0A1G9CH26</accession>
<dbReference type="InterPro" id="IPR013762">
    <property type="entry name" value="Integrase-like_cat_sf"/>
</dbReference>
<dbReference type="STRING" id="492660.SAMN05192566_1453"/>
<dbReference type="GO" id="GO:0015074">
    <property type="term" value="P:DNA integration"/>
    <property type="evidence" value="ECO:0007669"/>
    <property type="project" value="UniProtKB-KW"/>
</dbReference>
<evidence type="ECO:0000256" key="3">
    <source>
        <dbReference type="ARBA" id="ARBA00023172"/>
    </source>
</evidence>
<sequence>MASIRKRGERWQARITRKGFPPEVKSFGTRAGAEQWARSIESEMDRGIYVSRSPAEQVTFSEILDLYMKEVSPNHKGYLAEIAKLKAVQRLRMGQMMLANVTPKVMAEYRDERLKTCRPNTVIRDLAALSSVFNYCIKEWRYAIINPVAAIRKPSMPPGRNRVLDAAEEKRLLEALRPIKNRNIYMRPLVIVALETAMRRGELLGLEWRYVDLIKRTAFLPDTKNGTSRTVPLSERAISELTTLPRSIGGLVFPIKWSAMEYCFQRGVKRAELVNVRFHDLRHTATTRLSEKLPNLIELAAVTGHKNVQMLARYYHPKAEDLAQKIG</sequence>
<feature type="domain" description="Tyr recombinase" evidence="4">
    <location>
        <begin position="159"/>
        <end position="327"/>
    </location>
</feature>
<dbReference type="PANTHER" id="PTHR30349">
    <property type="entry name" value="PHAGE INTEGRASE-RELATED"/>
    <property type="match status" value="1"/>
</dbReference>
<dbReference type="Pfam" id="PF00589">
    <property type="entry name" value="Phage_integrase"/>
    <property type="match status" value="1"/>
</dbReference>
<dbReference type="Pfam" id="PF24624">
    <property type="entry name" value="Int_N"/>
    <property type="match status" value="1"/>
</dbReference>
<keyword evidence="2" id="KW-0238">DNA-binding</keyword>
<dbReference type="Gene3D" id="1.10.150.130">
    <property type="match status" value="1"/>
</dbReference>
<dbReference type="InterPro" id="IPR050090">
    <property type="entry name" value="Tyrosine_recombinase_XerCD"/>
</dbReference>
<gene>
    <name evidence="5" type="ORF">SAMN05192566_1453</name>
</gene>
<dbReference type="OrthoDB" id="662444at2"/>
<keyword evidence="6" id="KW-1185">Reference proteome</keyword>
<dbReference type="RefSeq" id="WP_091471493.1">
    <property type="nucleotide sequence ID" value="NZ_FNFX01000003.1"/>
</dbReference>
<proteinExistence type="predicted"/>
<evidence type="ECO:0000313" key="5">
    <source>
        <dbReference type="EMBL" id="SDK50949.1"/>
    </source>
</evidence>
<evidence type="ECO:0000256" key="1">
    <source>
        <dbReference type="ARBA" id="ARBA00022908"/>
    </source>
</evidence>
<dbReference type="InterPro" id="IPR011010">
    <property type="entry name" value="DNA_brk_join_enz"/>
</dbReference>
<dbReference type="PROSITE" id="PS51898">
    <property type="entry name" value="TYR_RECOMBINASE"/>
    <property type="match status" value="1"/>
</dbReference>
<dbReference type="SUPFAM" id="SSF56349">
    <property type="entry name" value="DNA breaking-rejoining enzymes"/>
    <property type="match status" value="1"/>
</dbReference>
<dbReference type="InterPro" id="IPR002104">
    <property type="entry name" value="Integrase_catalytic"/>
</dbReference>
<protein>
    <submittedName>
        <fullName evidence="5">Site-specific recombinase XerD</fullName>
    </submittedName>
</protein>
<evidence type="ECO:0000313" key="6">
    <source>
        <dbReference type="Proteomes" id="UP000198629"/>
    </source>
</evidence>
<dbReference type="InterPro" id="IPR010998">
    <property type="entry name" value="Integrase_recombinase_N"/>
</dbReference>
<dbReference type="Proteomes" id="UP000198629">
    <property type="component" value="Unassembled WGS sequence"/>
</dbReference>
<name>A0A1G9CH26_9PROT</name>
<evidence type="ECO:0000259" key="4">
    <source>
        <dbReference type="PROSITE" id="PS51898"/>
    </source>
</evidence>
<dbReference type="AlphaFoldDB" id="A0A1G9CH26"/>
<dbReference type="CDD" id="cd00796">
    <property type="entry name" value="INT_Rci_Hp1_C"/>
    <property type="match status" value="1"/>
</dbReference>
<keyword evidence="1" id="KW-0229">DNA integration</keyword>
<keyword evidence="3" id="KW-0233">DNA recombination</keyword>